<dbReference type="SMART" id="SM00256">
    <property type="entry name" value="FBOX"/>
    <property type="match status" value="1"/>
</dbReference>
<dbReference type="Gene3D" id="1.20.1280.50">
    <property type="match status" value="1"/>
</dbReference>
<dbReference type="InterPro" id="IPR013320">
    <property type="entry name" value="ConA-like_dom_sf"/>
</dbReference>
<accession>A0A2H8TK85</accession>
<dbReference type="InterPro" id="IPR036047">
    <property type="entry name" value="F-box-like_dom_sf"/>
</dbReference>
<dbReference type="GO" id="GO:0043161">
    <property type="term" value="P:proteasome-mediated ubiquitin-dependent protein catabolic process"/>
    <property type="evidence" value="ECO:0007669"/>
    <property type="project" value="TreeGrafter"/>
</dbReference>
<evidence type="ECO:0000259" key="4">
    <source>
        <dbReference type="PROSITE" id="PS50181"/>
    </source>
</evidence>
<evidence type="ECO:0000256" key="2">
    <source>
        <dbReference type="ARBA" id="ARBA00023018"/>
    </source>
</evidence>
<feature type="domain" description="B30.2/SPRY" evidence="5">
    <location>
        <begin position="63"/>
        <end position="255"/>
    </location>
</feature>
<dbReference type="PROSITE" id="PS50181">
    <property type="entry name" value="FBOX"/>
    <property type="match status" value="1"/>
</dbReference>
<dbReference type="OrthoDB" id="2398163at2759"/>
<dbReference type="InterPro" id="IPR001810">
    <property type="entry name" value="F-box_dom"/>
</dbReference>
<dbReference type="PANTHER" id="PTHR12245:SF7">
    <property type="entry name" value="F-BOX_SPRY DOMAIN-CONTAINING PROTEIN 1"/>
    <property type="match status" value="1"/>
</dbReference>
<dbReference type="GO" id="GO:0045202">
    <property type="term" value="C:synapse"/>
    <property type="evidence" value="ECO:0007669"/>
    <property type="project" value="UniProtKB-SubCell"/>
</dbReference>
<dbReference type="Pfam" id="PF12937">
    <property type="entry name" value="F-box-like"/>
    <property type="match status" value="1"/>
</dbReference>
<dbReference type="AlphaFoldDB" id="A0A2H8TK85"/>
<dbReference type="Pfam" id="PF00622">
    <property type="entry name" value="SPRY"/>
    <property type="match status" value="1"/>
</dbReference>
<evidence type="ECO:0000256" key="1">
    <source>
        <dbReference type="ARBA" id="ARBA00022902"/>
    </source>
</evidence>
<dbReference type="SMART" id="SM00449">
    <property type="entry name" value="SPRY"/>
    <property type="match status" value="1"/>
</dbReference>
<comment type="subcellular location">
    <subcellularLocation>
        <location evidence="3">Synapse</location>
    </subcellularLocation>
</comment>
<dbReference type="InterPro" id="IPR050672">
    <property type="entry name" value="FBXO45-Fsn/SPSB_families"/>
</dbReference>
<sequence>MMDVCHAPQYLPDLVLDIIFSNLELPDLLSCMLVCQNWYRVINDGRAEPWKLMCRRKIPKELLKSELLSQLSSYKAKLRALYHSWNPDDCSMHIVVKQNGFTLHRNPVAQSTDMARTKIGYSNGKHAWEITWTGPLGTVAMVGVSTKEAPVHCSGYLPLLGIDKHSWGWNLIDNVLLHNGVSHGSYPLLNNAPKYQIGEKLQLILDSENGTLHFEKCNEFLGIAFKNLPNTKLYPSVSAVYGNTEISVVYIGKPLCG</sequence>
<gene>
    <name evidence="6" type="primary">Fsn_1</name>
</gene>
<dbReference type="EMBL" id="GFXV01002731">
    <property type="protein sequence ID" value="MBW14536.1"/>
    <property type="molecule type" value="Transcribed_RNA"/>
</dbReference>
<reference evidence="6" key="1">
    <citation type="submission" date="2017-10" db="EMBL/GenBank/DDBJ databases">
        <title>Transcriptome Assembly of Sugarcane Aphid Adults.</title>
        <authorList>
            <person name="Scully E.D."/>
            <person name="Palmer N.A."/>
            <person name="Geib S.M."/>
            <person name="Sarath G."/>
            <person name="Sattler S.E."/>
        </authorList>
    </citation>
    <scope>NUCLEOTIDE SEQUENCE</scope>
    <source>
        <tissue evidence="6">Whole body</tissue>
    </source>
</reference>
<dbReference type="PROSITE" id="PS50188">
    <property type="entry name" value="B302_SPRY"/>
    <property type="match status" value="1"/>
</dbReference>
<protein>
    <submittedName>
        <fullName evidence="6">F-box/SPRY domain-containing protein 1</fullName>
    </submittedName>
</protein>
<proteinExistence type="predicted"/>
<dbReference type="Gene3D" id="2.60.120.920">
    <property type="match status" value="1"/>
</dbReference>
<dbReference type="SUPFAM" id="SSF81383">
    <property type="entry name" value="F-box domain"/>
    <property type="match status" value="1"/>
</dbReference>
<name>A0A2H8TK85_9HEMI</name>
<feature type="domain" description="F-box" evidence="4">
    <location>
        <begin position="11"/>
        <end position="53"/>
    </location>
</feature>
<dbReference type="GO" id="GO:0060386">
    <property type="term" value="P:synapse assembly involved in innervation"/>
    <property type="evidence" value="ECO:0007669"/>
    <property type="project" value="TreeGrafter"/>
</dbReference>
<evidence type="ECO:0000259" key="5">
    <source>
        <dbReference type="PROSITE" id="PS50188"/>
    </source>
</evidence>
<dbReference type="GO" id="GO:0019005">
    <property type="term" value="C:SCF ubiquitin ligase complex"/>
    <property type="evidence" value="ECO:0007669"/>
    <property type="project" value="TreeGrafter"/>
</dbReference>
<dbReference type="InterPro" id="IPR043136">
    <property type="entry name" value="B30.2/SPRY_sf"/>
</dbReference>
<dbReference type="InterPro" id="IPR001870">
    <property type="entry name" value="B30.2/SPRY"/>
</dbReference>
<dbReference type="SUPFAM" id="SSF49899">
    <property type="entry name" value="Concanavalin A-like lectins/glucanases"/>
    <property type="match status" value="1"/>
</dbReference>
<keyword evidence="2" id="KW-0770">Synapse</keyword>
<organism evidence="6">
    <name type="scientific">Melanaphis sacchari</name>
    <dbReference type="NCBI Taxonomy" id="742174"/>
    <lineage>
        <taxon>Eukaryota</taxon>
        <taxon>Metazoa</taxon>
        <taxon>Ecdysozoa</taxon>
        <taxon>Arthropoda</taxon>
        <taxon>Hexapoda</taxon>
        <taxon>Insecta</taxon>
        <taxon>Pterygota</taxon>
        <taxon>Neoptera</taxon>
        <taxon>Paraneoptera</taxon>
        <taxon>Hemiptera</taxon>
        <taxon>Sternorrhyncha</taxon>
        <taxon>Aphidomorpha</taxon>
        <taxon>Aphidoidea</taxon>
        <taxon>Aphididae</taxon>
        <taxon>Aphidini</taxon>
        <taxon>Melanaphis</taxon>
    </lineage>
</organism>
<keyword evidence="1" id="KW-0524">Neurogenesis</keyword>
<evidence type="ECO:0000256" key="3">
    <source>
        <dbReference type="ARBA" id="ARBA00034103"/>
    </source>
</evidence>
<dbReference type="InterPro" id="IPR003877">
    <property type="entry name" value="SPRY_dom"/>
</dbReference>
<dbReference type="PANTHER" id="PTHR12245">
    <property type="entry name" value="SPRY DOMAIN CONTAINING SOCS BOX PROTEIN"/>
    <property type="match status" value="1"/>
</dbReference>
<evidence type="ECO:0000313" key="6">
    <source>
        <dbReference type="EMBL" id="MBW14536.1"/>
    </source>
</evidence>